<dbReference type="RefSeq" id="WP_114829832.1">
    <property type="nucleotide sequence ID" value="NZ_QQTO01000033.1"/>
</dbReference>
<name>A0A370L6I6_9HYPH</name>
<gene>
    <name evidence="3" type="ORF">DWE98_13790</name>
</gene>
<dbReference type="InterPro" id="IPR009936">
    <property type="entry name" value="DUF1468"/>
</dbReference>
<dbReference type="OrthoDB" id="7029611at2"/>
<feature type="domain" description="DUF1468" evidence="2">
    <location>
        <begin position="17"/>
        <end position="148"/>
    </location>
</feature>
<feature type="transmembrane region" description="Helical" evidence="1">
    <location>
        <begin position="48"/>
        <end position="69"/>
    </location>
</feature>
<dbReference type="Pfam" id="PF07331">
    <property type="entry name" value="TctB"/>
    <property type="match status" value="1"/>
</dbReference>
<accession>A0A370L6I6</accession>
<dbReference type="AlphaFoldDB" id="A0A370L6I6"/>
<keyword evidence="1" id="KW-1133">Transmembrane helix</keyword>
<sequence length="158" mass="16573">MELRVQRAQVSLTDLVTSVMLLGTAGFFAFTAWRGLKIGTPGAMGPGFFPLMIATLLAVLALVIGARAFSHAARPARVAGLRAFALVLGAPVAFALLIGPGGFILAIATSTLMACWSSRLMSWRFALLVTLGLTALSTGIFVYLLKMPVSLFGSWAGL</sequence>
<keyword evidence="4" id="KW-1185">Reference proteome</keyword>
<protein>
    <submittedName>
        <fullName evidence="3">Tripartite tricarboxylate transporter TctB family protein</fullName>
    </submittedName>
</protein>
<evidence type="ECO:0000256" key="1">
    <source>
        <dbReference type="SAM" id="Phobius"/>
    </source>
</evidence>
<evidence type="ECO:0000313" key="3">
    <source>
        <dbReference type="EMBL" id="RDJ24736.1"/>
    </source>
</evidence>
<evidence type="ECO:0000313" key="4">
    <source>
        <dbReference type="Proteomes" id="UP000255207"/>
    </source>
</evidence>
<feature type="transmembrane region" description="Helical" evidence="1">
    <location>
        <begin position="125"/>
        <end position="145"/>
    </location>
</feature>
<proteinExistence type="predicted"/>
<organism evidence="3 4">
    <name type="scientific">Bosea caraganae</name>
    <dbReference type="NCBI Taxonomy" id="2763117"/>
    <lineage>
        <taxon>Bacteria</taxon>
        <taxon>Pseudomonadati</taxon>
        <taxon>Pseudomonadota</taxon>
        <taxon>Alphaproteobacteria</taxon>
        <taxon>Hyphomicrobiales</taxon>
        <taxon>Boseaceae</taxon>
        <taxon>Bosea</taxon>
    </lineage>
</organism>
<feature type="transmembrane region" description="Helical" evidence="1">
    <location>
        <begin position="81"/>
        <end position="105"/>
    </location>
</feature>
<dbReference type="Proteomes" id="UP000255207">
    <property type="component" value="Unassembled WGS sequence"/>
</dbReference>
<keyword evidence="1" id="KW-0472">Membrane</keyword>
<comment type="caution">
    <text evidence="3">The sequence shown here is derived from an EMBL/GenBank/DDBJ whole genome shotgun (WGS) entry which is preliminary data.</text>
</comment>
<evidence type="ECO:0000259" key="2">
    <source>
        <dbReference type="Pfam" id="PF07331"/>
    </source>
</evidence>
<reference evidence="4" key="1">
    <citation type="submission" date="2018-07" db="EMBL/GenBank/DDBJ databases">
        <authorList>
            <person name="Safronova V.I."/>
            <person name="Chirak E.R."/>
            <person name="Sazanova A.L."/>
        </authorList>
    </citation>
    <scope>NUCLEOTIDE SEQUENCE [LARGE SCALE GENOMIC DNA]</scope>
    <source>
        <strain evidence="4">RCAM04685</strain>
    </source>
</reference>
<dbReference type="EMBL" id="QQTP01000006">
    <property type="protein sequence ID" value="RDJ24736.1"/>
    <property type="molecule type" value="Genomic_DNA"/>
</dbReference>
<keyword evidence="1" id="KW-0812">Transmembrane</keyword>
<feature type="transmembrane region" description="Helical" evidence="1">
    <location>
        <begin position="12"/>
        <end position="36"/>
    </location>
</feature>